<protein>
    <submittedName>
        <fullName evidence="1">Uncharacterized protein</fullName>
    </submittedName>
</protein>
<reference evidence="1 2" key="1">
    <citation type="submission" date="2017-05" db="EMBL/GenBank/DDBJ databases">
        <title>Isolation of Rhodococcus sp. S2-17 biodegrading of BP-3.</title>
        <authorList>
            <person name="Lee Y."/>
            <person name="Kim K.H."/>
            <person name="Chun B.H."/>
            <person name="Jung H.S."/>
            <person name="Jeon C.O."/>
        </authorList>
    </citation>
    <scope>NUCLEOTIDE SEQUENCE [LARGE SCALE GENOMIC DNA]</scope>
    <source>
        <strain evidence="1 2">S2-17</strain>
    </source>
</reference>
<name>A0A2S2BPH1_9NOCA</name>
<dbReference type="AlphaFoldDB" id="A0A2S2BPH1"/>
<evidence type="ECO:0000313" key="2">
    <source>
        <dbReference type="Proteomes" id="UP000245711"/>
    </source>
</evidence>
<sequence>MGGAGRSGRQSKGAFAGTLKADLDQLEKLGAVLRGLAGEAGSLRVGPAAGPFMSSPGGVMSSVLEACSISGDLIDGSLVPALVERLGETGDVMINVAREYRDQDDASADRFVAAYTDATGDWNAEG</sequence>
<dbReference type="EMBL" id="CP021354">
    <property type="protein sequence ID" value="AWK70502.1"/>
    <property type="molecule type" value="Genomic_DNA"/>
</dbReference>
<keyword evidence="2" id="KW-1185">Reference proteome</keyword>
<dbReference type="KEGG" id="roz:CBI38_01890"/>
<dbReference type="Proteomes" id="UP000245711">
    <property type="component" value="Chromosome"/>
</dbReference>
<gene>
    <name evidence="1" type="ORF">CBI38_01890</name>
</gene>
<organism evidence="1 2">
    <name type="scientific">Rhodococcus oxybenzonivorans</name>
    <dbReference type="NCBI Taxonomy" id="1990687"/>
    <lineage>
        <taxon>Bacteria</taxon>
        <taxon>Bacillati</taxon>
        <taxon>Actinomycetota</taxon>
        <taxon>Actinomycetes</taxon>
        <taxon>Mycobacteriales</taxon>
        <taxon>Nocardiaceae</taxon>
        <taxon>Rhodococcus</taxon>
    </lineage>
</organism>
<dbReference type="OrthoDB" id="4628830at2"/>
<evidence type="ECO:0000313" key="1">
    <source>
        <dbReference type="EMBL" id="AWK70502.1"/>
    </source>
</evidence>
<accession>A0A2S2BPH1</accession>
<proteinExistence type="predicted"/>